<protein>
    <recommendedName>
        <fullName evidence="1">Immunity protein 63 domain-containing protein</fullName>
    </recommendedName>
</protein>
<evidence type="ECO:0000313" key="2">
    <source>
        <dbReference type="EMBL" id="EEP66953.1"/>
    </source>
</evidence>
<name>C4GMJ5_9NEIS</name>
<feature type="domain" description="Immunity protein 63" evidence="1">
    <location>
        <begin position="53"/>
        <end position="132"/>
    </location>
</feature>
<evidence type="ECO:0000259" key="1">
    <source>
        <dbReference type="Pfam" id="PF15599"/>
    </source>
</evidence>
<organism evidence="2 3">
    <name type="scientific">Kingella oralis ATCC 51147</name>
    <dbReference type="NCBI Taxonomy" id="629741"/>
    <lineage>
        <taxon>Bacteria</taxon>
        <taxon>Pseudomonadati</taxon>
        <taxon>Pseudomonadota</taxon>
        <taxon>Betaproteobacteria</taxon>
        <taxon>Neisseriales</taxon>
        <taxon>Neisseriaceae</taxon>
        <taxon>Kingella</taxon>
    </lineage>
</organism>
<dbReference type="STRING" id="629741.GCWU000324_02929"/>
<accession>C4GMJ5</accession>
<dbReference type="InterPro" id="IPR028952">
    <property type="entry name" value="Imm63"/>
</dbReference>
<keyword evidence="3" id="KW-1185">Reference proteome</keyword>
<dbReference type="Pfam" id="PF15599">
    <property type="entry name" value="Imm63"/>
    <property type="match status" value="1"/>
</dbReference>
<gene>
    <name evidence="2" type="ORF">GCWU000324_02929</name>
</gene>
<dbReference type="Proteomes" id="UP000003009">
    <property type="component" value="Unassembled WGS sequence"/>
</dbReference>
<dbReference type="RefSeq" id="WP_003798549.1">
    <property type="nucleotide sequence ID" value="NZ_GG665873.1"/>
</dbReference>
<evidence type="ECO:0000313" key="3">
    <source>
        <dbReference type="Proteomes" id="UP000003009"/>
    </source>
</evidence>
<dbReference type="AlphaFoldDB" id="C4GMJ5"/>
<dbReference type="EMBL" id="ACJW02000007">
    <property type="protein sequence ID" value="EEP66953.1"/>
    <property type="molecule type" value="Genomic_DNA"/>
</dbReference>
<dbReference type="HOGENOM" id="CLU_146628_0_0_4"/>
<proteinExistence type="predicted"/>
<dbReference type="OrthoDB" id="5197199at2"/>
<comment type="caution">
    <text evidence="2">The sequence shown here is derived from an EMBL/GenBank/DDBJ whole genome shotgun (WGS) entry which is preliminary data.</text>
</comment>
<sequence length="149" mass="17543">MFNFFRRPKILTFEQIRAETDRLRALIGAPDNVCPLLSSSFGDGSPFLRVVADGYIYANEERGHVYNERKTQDLDELLYWIMKDITFSMAVDYEVANRVPKTDFRRMLFAKDLELLGSLKPEWRERKQREYDAVLAQYPFNDEIGYKVA</sequence>
<reference evidence="2" key="1">
    <citation type="submission" date="2009-04" db="EMBL/GenBank/DDBJ databases">
        <authorList>
            <person name="Weinstock G."/>
            <person name="Sodergren E."/>
            <person name="Clifton S."/>
            <person name="Fulton L."/>
            <person name="Fulton B."/>
            <person name="Courtney L."/>
            <person name="Fronick C."/>
            <person name="Harrison M."/>
            <person name="Strong C."/>
            <person name="Farmer C."/>
            <person name="Delahaunty K."/>
            <person name="Markovic C."/>
            <person name="Hall O."/>
            <person name="Minx P."/>
            <person name="Tomlinson C."/>
            <person name="Mitreva M."/>
            <person name="Nelson J."/>
            <person name="Hou S."/>
            <person name="Wollam A."/>
            <person name="Pepin K.H."/>
            <person name="Johnson M."/>
            <person name="Bhonagiri V."/>
            <person name="Nash W.E."/>
            <person name="Warren W."/>
            <person name="Chinwalla A."/>
            <person name="Mardis E.R."/>
            <person name="Wilson R.K."/>
        </authorList>
    </citation>
    <scope>NUCLEOTIDE SEQUENCE [LARGE SCALE GENOMIC DNA]</scope>
    <source>
        <strain evidence="2">ATCC 51147</strain>
    </source>
</reference>
<dbReference type="GeneID" id="84907870"/>